<gene>
    <name evidence="7" type="primary">PPUP8885</name>
</gene>
<evidence type="ECO:0000256" key="2">
    <source>
        <dbReference type="ARBA" id="ARBA00022692"/>
    </source>
</evidence>
<dbReference type="GO" id="GO:0016020">
    <property type="term" value="C:membrane"/>
    <property type="evidence" value="ECO:0007669"/>
    <property type="project" value="UniProtKB-SubCell"/>
</dbReference>
<dbReference type="PROSITE" id="PS50262">
    <property type="entry name" value="G_PROTEIN_RECEP_F1_2"/>
    <property type="match status" value="1"/>
</dbReference>
<accession>A0A0S7ENW6</accession>
<dbReference type="SUPFAM" id="SSF81321">
    <property type="entry name" value="Family A G protein-coupled receptor-like"/>
    <property type="match status" value="1"/>
</dbReference>
<dbReference type="AlphaFoldDB" id="A0A0S7ENW6"/>
<evidence type="ECO:0000256" key="4">
    <source>
        <dbReference type="ARBA" id="ARBA00023136"/>
    </source>
</evidence>
<keyword evidence="3 5" id="KW-1133">Transmembrane helix</keyword>
<organism evidence="7">
    <name type="scientific">Poeciliopsis prolifica</name>
    <name type="common">blackstripe livebearer</name>
    <dbReference type="NCBI Taxonomy" id="188132"/>
    <lineage>
        <taxon>Eukaryota</taxon>
        <taxon>Metazoa</taxon>
        <taxon>Chordata</taxon>
        <taxon>Craniata</taxon>
        <taxon>Vertebrata</taxon>
        <taxon>Euteleostomi</taxon>
        <taxon>Actinopterygii</taxon>
        <taxon>Neopterygii</taxon>
        <taxon>Teleostei</taxon>
        <taxon>Neoteleostei</taxon>
        <taxon>Acanthomorphata</taxon>
        <taxon>Ovalentaria</taxon>
        <taxon>Atherinomorphae</taxon>
        <taxon>Cyprinodontiformes</taxon>
        <taxon>Poeciliidae</taxon>
        <taxon>Poeciliinae</taxon>
        <taxon>Poeciliopsis</taxon>
    </lineage>
</organism>
<sequence>MAMTVDRFCTVVLNKMRNNNQRKKQYAIGVCVVVWVISIGISVYDAFKMELSDDYYCEVLILMILDIIFKFSAFFHPNCHYYFLQLCHYIYYFTDGKQNKTQSSKCSFLHCCSLYHLLGTIQYCTSH</sequence>
<evidence type="ECO:0000256" key="5">
    <source>
        <dbReference type="SAM" id="Phobius"/>
    </source>
</evidence>
<comment type="subcellular location">
    <subcellularLocation>
        <location evidence="1">Membrane</location>
    </subcellularLocation>
</comment>
<evidence type="ECO:0000313" key="7">
    <source>
        <dbReference type="EMBL" id="JAO05464.1"/>
    </source>
</evidence>
<keyword evidence="4 5" id="KW-0472">Membrane</keyword>
<reference evidence="7" key="1">
    <citation type="submission" date="2014-12" db="EMBL/GenBank/DDBJ databases">
        <title>Parallel Evolution in Life History Adaptation Evident in the Tissue-Specific Poeciliopsis prolifica transcriptome.</title>
        <authorList>
            <person name="Jue N.K."/>
            <person name="Foley R.J."/>
            <person name="Obergfell C."/>
            <person name="Reznick D.N."/>
            <person name="O'Neill R.J."/>
            <person name="O'Neill M.J."/>
        </authorList>
    </citation>
    <scope>NUCLEOTIDE SEQUENCE</scope>
</reference>
<name>A0A0S7ENW6_9TELE</name>
<evidence type="ECO:0000259" key="6">
    <source>
        <dbReference type="PROSITE" id="PS50262"/>
    </source>
</evidence>
<feature type="transmembrane region" description="Helical" evidence="5">
    <location>
        <begin position="26"/>
        <end position="47"/>
    </location>
</feature>
<evidence type="ECO:0000256" key="1">
    <source>
        <dbReference type="ARBA" id="ARBA00004370"/>
    </source>
</evidence>
<dbReference type="InterPro" id="IPR017452">
    <property type="entry name" value="GPCR_Rhodpsn_7TM"/>
</dbReference>
<keyword evidence="2 5" id="KW-0812">Transmembrane</keyword>
<feature type="transmembrane region" description="Helical" evidence="5">
    <location>
        <begin position="59"/>
        <end position="76"/>
    </location>
</feature>
<proteinExistence type="predicted"/>
<dbReference type="Gene3D" id="1.20.1070.10">
    <property type="entry name" value="Rhodopsin 7-helix transmembrane proteins"/>
    <property type="match status" value="1"/>
</dbReference>
<dbReference type="EMBL" id="GBYX01476213">
    <property type="protein sequence ID" value="JAO05464.1"/>
    <property type="molecule type" value="Transcribed_RNA"/>
</dbReference>
<protein>
    <submittedName>
        <fullName evidence="7">PPUP8885</fullName>
    </submittedName>
</protein>
<feature type="domain" description="G-protein coupled receptors family 1 profile" evidence="6">
    <location>
        <begin position="1"/>
        <end position="127"/>
    </location>
</feature>
<evidence type="ECO:0000256" key="3">
    <source>
        <dbReference type="ARBA" id="ARBA00022989"/>
    </source>
</evidence>